<reference evidence="11 12" key="1">
    <citation type="submission" date="2017-09" db="EMBL/GenBank/DDBJ databases">
        <title>Depth-based differentiation of microbial function through sediment-hosted aquifers and enrichment of novel symbionts in the deep terrestrial subsurface.</title>
        <authorList>
            <person name="Probst A.J."/>
            <person name="Ladd B."/>
            <person name="Jarett J.K."/>
            <person name="Geller-Mcgrath D.E."/>
            <person name="Sieber C.M."/>
            <person name="Emerson J.B."/>
            <person name="Anantharaman K."/>
            <person name="Thomas B.C."/>
            <person name="Malmstrom R."/>
            <person name="Stieglmeier M."/>
            <person name="Klingl A."/>
            <person name="Woyke T."/>
            <person name="Ryan C.M."/>
            <person name="Banfield J.F."/>
        </authorList>
    </citation>
    <scope>NUCLEOTIDE SEQUENCE [LARGE SCALE GENOMIC DNA]</scope>
    <source>
        <strain evidence="11">CG23_combo_of_CG06-09_8_20_14_all_35_49</strain>
    </source>
</reference>
<evidence type="ECO:0000256" key="4">
    <source>
        <dbReference type="ARBA" id="ARBA00021923"/>
    </source>
</evidence>
<evidence type="ECO:0000256" key="6">
    <source>
        <dbReference type="ARBA" id="ARBA00022975"/>
    </source>
</evidence>
<evidence type="ECO:0000313" key="12">
    <source>
        <dbReference type="Proteomes" id="UP000231025"/>
    </source>
</evidence>
<evidence type="ECO:0000256" key="5">
    <source>
        <dbReference type="ARBA" id="ARBA00022793"/>
    </source>
</evidence>
<name>A0A2G9Y6Y7_9BACT</name>
<dbReference type="Proteomes" id="UP000231025">
    <property type="component" value="Unassembled WGS sequence"/>
</dbReference>
<dbReference type="InterPro" id="IPR011060">
    <property type="entry name" value="RibuloseP-bd_barrel"/>
</dbReference>
<evidence type="ECO:0000256" key="1">
    <source>
        <dbReference type="ARBA" id="ARBA00004861"/>
    </source>
</evidence>
<evidence type="ECO:0000256" key="9">
    <source>
        <dbReference type="ARBA" id="ARBA00049157"/>
    </source>
</evidence>
<gene>
    <name evidence="11" type="ORF">COX47_02050</name>
</gene>
<dbReference type="Gene3D" id="3.20.20.70">
    <property type="entry name" value="Aldolase class I"/>
    <property type="match status" value="1"/>
</dbReference>
<dbReference type="UniPathway" id="UPA00070">
    <property type="reaction ID" value="UER00120"/>
</dbReference>
<dbReference type="EC" id="4.1.1.23" evidence="3"/>
<evidence type="ECO:0000256" key="3">
    <source>
        <dbReference type="ARBA" id="ARBA00012321"/>
    </source>
</evidence>
<evidence type="ECO:0000313" key="11">
    <source>
        <dbReference type="EMBL" id="PIP15005.1"/>
    </source>
</evidence>
<proteinExistence type="inferred from homology"/>
<organism evidence="11 12">
    <name type="scientific">Candidatus Roizmanbacteria bacterium CG23_combo_of_CG06-09_8_20_14_all_35_49</name>
    <dbReference type="NCBI Taxonomy" id="1974863"/>
    <lineage>
        <taxon>Bacteria</taxon>
        <taxon>Candidatus Roizmaniibacteriota</taxon>
    </lineage>
</organism>
<accession>A0A2G9Y6Y7</accession>
<dbReference type="InterPro" id="IPR013785">
    <property type="entry name" value="Aldolase_TIM"/>
</dbReference>
<comment type="pathway">
    <text evidence="1">Pyrimidine metabolism; UMP biosynthesis via de novo pathway; UMP from orotate: step 2/2.</text>
</comment>
<keyword evidence="7" id="KW-0456">Lyase</keyword>
<dbReference type="GO" id="GO:0044205">
    <property type="term" value="P:'de novo' UMP biosynthetic process"/>
    <property type="evidence" value="ECO:0007669"/>
    <property type="project" value="UniProtKB-UniPathway"/>
</dbReference>
<dbReference type="GO" id="GO:0006207">
    <property type="term" value="P:'de novo' pyrimidine nucleobase biosynthetic process"/>
    <property type="evidence" value="ECO:0007669"/>
    <property type="project" value="InterPro"/>
</dbReference>
<feature type="domain" description="Orotidine 5'-phosphate decarboxylase" evidence="10">
    <location>
        <begin position="17"/>
        <end position="117"/>
    </location>
</feature>
<evidence type="ECO:0000256" key="2">
    <source>
        <dbReference type="ARBA" id="ARBA00008847"/>
    </source>
</evidence>
<dbReference type="PANTHER" id="PTHR43375">
    <property type="entry name" value="OROTIDINE 5'-PHOSPHATE DECARBOXYLASE"/>
    <property type="match status" value="1"/>
</dbReference>
<protein>
    <recommendedName>
        <fullName evidence="4">Orotidine 5'-phosphate decarboxylase</fullName>
        <ecNumber evidence="3">4.1.1.23</ecNumber>
    </recommendedName>
    <alternativeName>
        <fullName evidence="8">OMP decarboxylase</fullName>
    </alternativeName>
</protein>
<comment type="caution">
    <text evidence="11">The sequence shown here is derived from an EMBL/GenBank/DDBJ whole genome shotgun (WGS) entry which is preliminary data.</text>
</comment>
<dbReference type="Pfam" id="PF00215">
    <property type="entry name" value="OMPdecase"/>
    <property type="match status" value="1"/>
</dbReference>
<dbReference type="SUPFAM" id="SSF51366">
    <property type="entry name" value="Ribulose-phoshate binding barrel"/>
    <property type="match status" value="1"/>
</dbReference>
<dbReference type="InterPro" id="IPR011995">
    <property type="entry name" value="OMPdecase_type-2"/>
</dbReference>
<dbReference type="PANTHER" id="PTHR43375:SF1">
    <property type="entry name" value="OROTIDINE 5'-PHOSPHATE DECARBOXYLASE"/>
    <property type="match status" value="1"/>
</dbReference>
<dbReference type="AlphaFoldDB" id="A0A2G9Y6Y7"/>
<evidence type="ECO:0000256" key="8">
    <source>
        <dbReference type="ARBA" id="ARBA00033428"/>
    </source>
</evidence>
<comment type="catalytic activity">
    <reaction evidence="9">
        <text>orotidine 5'-phosphate + H(+) = UMP + CO2</text>
        <dbReference type="Rhea" id="RHEA:11596"/>
        <dbReference type="ChEBI" id="CHEBI:15378"/>
        <dbReference type="ChEBI" id="CHEBI:16526"/>
        <dbReference type="ChEBI" id="CHEBI:57538"/>
        <dbReference type="ChEBI" id="CHEBI:57865"/>
        <dbReference type="EC" id="4.1.1.23"/>
    </reaction>
</comment>
<dbReference type="GO" id="GO:0004590">
    <property type="term" value="F:orotidine-5'-phosphate decarboxylase activity"/>
    <property type="evidence" value="ECO:0007669"/>
    <property type="project" value="UniProtKB-EC"/>
</dbReference>
<keyword evidence="6" id="KW-0665">Pyrimidine biosynthesis</keyword>
<keyword evidence="5" id="KW-0210">Decarboxylase</keyword>
<sequence length="117" mass="13191">MTFQQKLEKIIKKNNSLVCVGLDTNASKIKSNQFSFNKSIIDATCDLVCSYKLNTAFYESIGHIGVKALKDTCDYLKNKYPKIPIIIDAKRADIGNTNNVYVQFVFTYLGTDEVTVH</sequence>
<evidence type="ECO:0000256" key="7">
    <source>
        <dbReference type="ARBA" id="ARBA00023239"/>
    </source>
</evidence>
<dbReference type="EMBL" id="PCRE01000030">
    <property type="protein sequence ID" value="PIP15005.1"/>
    <property type="molecule type" value="Genomic_DNA"/>
</dbReference>
<dbReference type="InterPro" id="IPR001754">
    <property type="entry name" value="OMPdeCOase_dom"/>
</dbReference>
<evidence type="ECO:0000259" key="10">
    <source>
        <dbReference type="Pfam" id="PF00215"/>
    </source>
</evidence>
<comment type="similarity">
    <text evidence="2">Belongs to the OMP decarboxylase family. Type 2 subfamily.</text>
</comment>